<sequence length="52" mass="6154">MVIKVDTEKAQFSLSVKKEKFFLVYYLYFYLSLPLNSIHYLKGDGEMRGKNT</sequence>
<keyword evidence="1" id="KW-1133">Transmembrane helix</keyword>
<evidence type="ECO:0000256" key="1">
    <source>
        <dbReference type="SAM" id="Phobius"/>
    </source>
</evidence>
<evidence type="ECO:0000313" key="2">
    <source>
        <dbReference type="EMBL" id="CDM05774.1"/>
    </source>
</evidence>
<proteinExistence type="predicted"/>
<organism evidence="2 3">
    <name type="scientific">Bacteroides xylanisolvens SD CC 1b</name>
    <dbReference type="NCBI Taxonomy" id="702447"/>
    <lineage>
        <taxon>Bacteria</taxon>
        <taxon>Pseudomonadati</taxon>
        <taxon>Bacteroidota</taxon>
        <taxon>Bacteroidia</taxon>
        <taxon>Bacteroidales</taxon>
        <taxon>Bacteroidaceae</taxon>
        <taxon>Bacteroides</taxon>
    </lineage>
</organism>
<name>D4VGP0_9BACE</name>
<dbReference type="Proteomes" id="UP000019380">
    <property type="component" value="Unassembled WGS sequence"/>
</dbReference>
<dbReference type="AlphaFoldDB" id="D4VGP0"/>
<gene>
    <name evidence="2" type="ORF">BN890_33670</name>
</gene>
<comment type="caution">
    <text evidence="2">The sequence shown here is derived from an EMBL/GenBank/DDBJ whole genome shotgun (WGS) entry which is preliminary data.</text>
</comment>
<reference evidence="2 3" key="1">
    <citation type="submission" date="2013-12" db="EMBL/GenBank/DDBJ databases">
        <title>Improved hybrid genome assemblies of Bacteroides xylanisolvens SD CC 1b and Bacteroides xylanisolvens SD CC 2a using Illumina and 454 Sequencing.</title>
        <authorList>
            <person name="Ramaraj T."/>
            <person name="Sundararajan A."/>
            <person name="Mudge J."/>
            <person name="Schilkey F.D."/>
            <person name="Delvecchio V."/>
            <person name="Donlon M."/>
            <person name="Ziemer C."/>
        </authorList>
    </citation>
    <scope>NUCLEOTIDE SEQUENCE [LARGE SCALE GENOMIC DNA]</scope>
</reference>
<protein>
    <submittedName>
        <fullName evidence="2">Uncharacterized protein</fullName>
    </submittedName>
</protein>
<keyword evidence="1" id="KW-0472">Membrane</keyword>
<keyword evidence="1" id="KW-0812">Transmembrane</keyword>
<dbReference type="EMBL" id="CBXG010000039">
    <property type="protein sequence ID" value="CDM05774.1"/>
    <property type="molecule type" value="Genomic_DNA"/>
</dbReference>
<accession>D4VGP0</accession>
<evidence type="ECO:0000313" key="3">
    <source>
        <dbReference type="Proteomes" id="UP000019380"/>
    </source>
</evidence>
<feature type="transmembrane region" description="Helical" evidence="1">
    <location>
        <begin position="21"/>
        <end position="41"/>
    </location>
</feature>